<dbReference type="InterPro" id="IPR007345">
    <property type="entry name" value="Polysacch_pyruvyl_Trfase"/>
</dbReference>
<dbReference type="EMBL" id="FXAC01000001">
    <property type="protein sequence ID" value="SME91030.1"/>
    <property type="molecule type" value="Genomic_DNA"/>
</dbReference>
<keyword evidence="2" id="KW-0808">Transferase</keyword>
<dbReference type="AlphaFoldDB" id="A0A1X7C6W0"/>
<evidence type="ECO:0000313" key="2">
    <source>
        <dbReference type="EMBL" id="SME91030.1"/>
    </source>
</evidence>
<reference evidence="3" key="1">
    <citation type="submission" date="2017-04" db="EMBL/GenBank/DDBJ databases">
        <authorList>
            <person name="Varghese N."/>
            <person name="Submissions S."/>
        </authorList>
    </citation>
    <scope>NUCLEOTIDE SEQUENCE [LARGE SCALE GENOMIC DNA]</scope>
    <source>
        <strain evidence="3">NIO-1021</strain>
    </source>
</reference>
<sequence>MMRVGHIGYFGWGNYGDELMLETWREHFVDRAAQETVHTLLHRPYFEEPAVRVAERFDVLIIGGGDLIQPDSISTLYWNRAWLTRPVVIAGVGAALERQRQRPDVASRLAAFMSHENVRMIGVRDSGTQNWLSHVVRPSRKITTGADLAFAATIPSARRTRNAVAVVLRKSPSTDDVATVRRLQRVCAGHGTRVELLVLATKQQRDRETAELGRAFGATFPVITCSTTTEITRQLSEYRGLVTAKFHGAVMAARMGIPTLSMRRTHKLTALAQSLGDALLTVHPSALDDRGLWDALTRTVPMDAVNRLEEMSVQHCKEAVRAAMRRSQGDES</sequence>
<dbReference type="RefSeq" id="WP_085106060.1">
    <property type="nucleotide sequence ID" value="NZ_FXAC01000001.1"/>
</dbReference>
<evidence type="ECO:0000313" key="3">
    <source>
        <dbReference type="Proteomes" id="UP000192929"/>
    </source>
</evidence>
<keyword evidence="3" id="KW-1185">Reference proteome</keyword>
<evidence type="ECO:0000259" key="1">
    <source>
        <dbReference type="Pfam" id="PF04230"/>
    </source>
</evidence>
<accession>A0A1X7C6W0</accession>
<dbReference type="GO" id="GO:0016740">
    <property type="term" value="F:transferase activity"/>
    <property type="evidence" value="ECO:0007669"/>
    <property type="project" value="UniProtKB-KW"/>
</dbReference>
<name>A0A1X7C6W0_9MICC</name>
<dbReference type="PANTHER" id="PTHR36836">
    <property type="entry name" value="COLANIC ACID BIOSYNTHESIS PROTEIN WCAK"/>
    <property type="match status" value="1"/>
</dbReference>
<protein>
    <submittedName>
        <fullName evidence="2">Polysaccharide pyruvyl transferase family protein WcaK</fullName>
    </submittedName>
</protein>
<organism evidence="2 3">
    <name type="scientific">Kocuria marina subsp. indica</name>
    <dbReference type="NCBI Taxonomy" id="1049583"/>
    <lineage>
        <taxon>Bacteria</taxon>
        <taxon>Bacillati</taxon>
        <taxon>Actinomycetota</taxon>
        <taxon>Actinomycetes</taxon>
        <taxon>Micrococcales</taxon>
        <taxon>Micrococcaceae</taxon>
        <taxon>Kocuria</taxon>
    </lineage>
</organism>
<dbReference type="Proteomes" id="UP000192929">
    <property type="component" value="Unassembled WGS sequence"/>
</dbReference>
<dbReference type="PANTHER" id="PTHR36836:SF1">
    <property type="entry name" value="COLANIC ACID BIOSYNTHESIS PROTEIN WCAK"/>
    <property type="match status" value="1"/>
</dbReference>
<proteinExistence type="predicted"/>
<gene>
    <name evidence="2" type="ORF">SAMN06296028_101302</name>
</gene>
<feature type="domain" description="Polysaccharide pyruvyl transferase" evidence="1">
    <location>
        <begin position="14"/>
        <end position="262"/>
    </location>
</feature>
<dbReference type="Pfam" id="PF04230">
    <property type="entry name" value="PS_pyruv_trans"/>
    <property type="match status" value="1"/>
</dbReference>